<reference evidence="2 3" key="1">
    <citation type="submission" date="2020-04" db="EMBL/GenBank/DDBJ databases">
        <title>MicrobeNet Type strains.</title>
        <authorList>
            <person name="Nicholson A.C."/>
        </authorList>
    </citation>
    <scope>NUCLEOTIDE SEQUENCE [LARGE SCALE GENOMIC DNA]</scope>
    <source>
        <strain evidence="2 3">JCM 12354</strain>
    </source>
</reference>
<dbReference type="PANTHER" id="PTHR35333:SF3">
    <property type="entry name" value="BETA-LACTAMASE-TYPE TRANSPEPTIDASE FOLD CONTAINING PROTEIN"/>
    <property type="match status" value="1"/>
</dbReference>
<dbReference type="GO" id="GO:0030655">
    <property type="term" value="P:beta-lactam antibiotic catabolic process"/>
    <property type="evidence" value="ECO:0007669"/>
    <property type="project" value="InterPro"/>
</dbReference>
<dbReference type="SUPFAM" id="SSF56601">
    <property type="entry name" value="beta-lactamase/transpeptidase-like"/>
    <property type="match status" value="1"/>
</dbReference>
<keyword evidence="3" id="KW-1185">Reference proteome</keyword>
<proteinExistence type="predicted"/>
<dbReference type="GO" id="GO:0008800">
    <property type="term" value="F:beta-lactamase activity"/>
    <property type="evidence" value="ECO:0007669"/>
    <property type="project" value="InterPro"/>
</dbReference>
<dbReference type="EMBL" id="JAAXOP010000003">
    <property type="protein sequence ID" value="NKY50063.1"/>
    <property type="molecule type" value="Genomic_DNA"/>
</dbReference>
<keyword evidence="2" id="KW-0378">Hydrolase</keyword>
<accession>A0A846XSJ2</accession>
<evidence type="ECO:0000313" key="3">
    <source>
        <dbReference type="Proteomes" id="UP000565711"/>
    </source>
</evidence>
<name>A0A846XSJ2_9NOCA</name>
<evidence type="ECO:0000313" key="2">
    <source>
        <dbReference type="EMBL" id="NKY50063.1"/>
    </source>
</evidence>
<dbReference type="GO" id="GO:0046677">
    <property type="term" value="P:response to antibiotic"/>
    <property type="evidence" value="ECO:0007669"/>
    <property type="project" value="InterPro"/>
</dbReference>
<feature type="domain" description="Beta-lactamase class A catalytic" evidence="1">
    <location>
        <begin position="22"/>
        <end position="270"/>
    </location>
</feature>
<dbReference type="PANTHER" id="PTHR35333">
    <property type="entry name" value="BETA-LACTAMASE"/>
    <property type="match status" value="1"/>
</dbReference>
<organism evidence="2 3">
    <name type="scientific">Nocardia vermiculata</name>
    <dbReference type="NCBI Taxonomy" id="257274"/>
    <lineage>
        <taxon>Bacteria</taxon>
        <taxon>Bacillati</taxon>
        <taxon>Actinomycetota</taxon>
        <taxon>Actinomycetes</taxon>
        <taxon>Mycobacteriales</taxon>
        <taxon>Nocardiaceae</taxon>
        <taxon>Nocardia</taxon>
    </lineage>
</organism>
<sequence length="302" mass="32036">MALSTALRRARDELDDAGLRGSILVRDLDTGDELGLDAELELPIASLVKVPLVLATMERVVRGDIDPATPVQVQPGRSTVPGPTGLSRFRHPATVAVDDLMYLSIAISDGNATDALFALTPPAAVRSELHRLGHDGIVVRHLVDDLIRTPAEQFAPAQGHLAQALAIEAGTAGHGHPVAQLDVSHANTGTARAFADLLGAVWRPSAVHPDSATRLRELLSDNLLRQRLAPDFSSDASRWSSKTGTLLNLRHEAGVVEHADGQTLAVVVLTQSRVPAVVQPGAEAAMAGAARILHDELRMRPL</sequence>
<evidence type="ECO:0000259" key="1">
    <source>
        <dbReference type="Pfam" id="PF13354"/>
    </source>
</evidence>
<dbReference type="AlphaFoldDB" id="A0A846XSJ2"/>
<protein>
    <submittedName>
        <fullName evidence="2">Serine hydrolase</fullName>
    </submittedName>
</protein>
<dbReference type="InterPro" id="IPR045155">
    <property type="entry name" value="Beta-lactam_cat"/>
</dbReference>
<gene>
    <name evidence="2" type="ORF">HGA08_07550</name>
</gene>
<comment type="caution">
    <text evidence="2">The sequence shown here is derived from an EMBL/GenBank/DDBJ whole genome shotgun (WGS) entry which is preliminary data.</text>
</comment>
<dbReference type="InterPro" id="IPR012338">
    <property type="entry name" value="Beta-lactam/transpept-like"/>
</dbReference>
<dbReference type="Gene3D" id="3.40.710.10">
    <property type="entry name" value="DD-peptidase/beta-lactamase superfamily"/>
    <property type="match status" value="1"/>
</dbReference>
<dbReference type="InterPro" id="IPR000871">
    <property type="entry name" value="Beta-lactam_class-A"/>
</dbReference>
<dbReference type="RefSeq" id="WP_067870659.1">
    <property type="nucleotide sequence ID" value="NZ_JAAXOP010000003.1"/>
</dbReference>
<dbReference type="Pfam" id="PF13354">
    <property type="entry name" value="Beta-lactamase2"/>
    <property type="match status" value="1"/>
</dbReference>
<dbReference type="Proteomes" id="UP000565711">
    <property type="component" value="Unassembled WGS sequence"/>
</dbReference>